<evidence type="ECO:0000259" key="1">
    <source>
        <dbReference type="Pfam" id="PF00881"/>
    </source>
</evidence>
<dbReference type="KEGG" id="aamy:GFC30_3279"/>
<dbReference type="Pfam" id="PF00881">
    <property type="entry name" value="Nitroreductase"/>
    <property type="match status" value="1"/>
</dbReference>
<dbReference type="Proteomes" id="UP000076865">
    <property type="component" value="Plasmid pDSM15939_2"/>
</dbReference>
<gene>
    <name evidence="2" type="ORF">GFC30_3279</name>
</gene>
<evidence type="ECO:0000313" key="3">
    <source>
        <dbReference type="Proteomes" id="UP000076865"/>
    </source>
</evidence>
<feature type="domain" description="Nitroreductase" evidence="1">
    <location>
        <begin position="184"/>
        <end position="360"/>
    </location>
</feature>
<organism evidence="2 3">
    <name type="scientific">Anoxybacteroides amylolyticum</name>
    <dbReference type="NCBI Taxonomy" id="294699"/>
    <lineage>
        <taxon>Bacteria</taxon>
        <taxon>Bacillati</taxon>
        <taxon>Bacillota</taxon>
        <taxon>Bacilli</taxon>
        <taxon>Bacillales</taxon>
        <taxon>Anoxybacillaceae</taxon>
        <taxon>Anoxybacteroides</taxon>
    </lineage>
</organism>
<reference evidence="2 3" key="1">
    <citation type="journal article" date="2006" name="Syst. Appl. Microbiol.">
        <title>Anoxybacillus amylolyticus sp. nov., a thermophilic amylase producing bacterium isolated from Mount Rittmann (Antarctica).</title>
        <authorList>
            <person name="Poli A."/>
            <person name="Esposito E."/>
            <person name="Lama L."/>
            <person name="Orlando P."/>
            <person name="Nicolaus G."/>
            <person name="de Appolonia F."/>
            <person name="Gambacorta A."/>
            <person name="Nicolaus B."/>
        </authorList>
    </citation>
    <scope>NUCLEOTIDE SEQUENCE [LARGE SCALE GENOMIC DNA]</scope>
    <source>
        <strain evidence="2 3">DSM 15939</strain>
        <plasmid evidence="3">Plasmid pdsm15939_2</plasmid>
    </source>
</reference>
<dbReference type="CDD" id="cd02142">
    <property type="entry name" value="McbC_SagB-like_oxidoreductase"/>
    <property type="match status" value="1"/>
</dbReference>
<accession>A0A167TUF5</accession>
<geneLocation type="plasmid" evidence="3">
    <name>pdsm15939_2</name>
</geneLocation>
<dbReference type="PANTHER" id="PTHR42741">
    <property type="entry name" value="NITROREDUCTASE FAMILY PROTEIN"/>
    <property type="match status" value="1"/>
</dbReference>
<dbReference type="InterPro" id="IPR029479">
    <property type="entry name" value="Nitroreductase"/>
</dbReference>
<name>A0A167TUF5_9BACL</name>
<dbReference type="EMBL" id="CP015440">
    <property type="protein sequence ID" value="ANB62400.1"/>
    <property type="molecule type" value="Genomic_DNA"/>
</dbReference>
<evidence type="ECO:0000313" key="2">
    <source>
        <dbReference type="EMBL" id="ANB62400.1"/>
    </source>
</evidence>
<dbReference type="PANTHER" id="PTHR42741:SF3">
    <property type="entry name" value="NITROREDUCTASE FAMILY PROTEIN"/>
    <property type="match status" value="1"/>
</dbReference>
<protein>
    <submittedName>
        <fullName evidence="2">Nitroreductase family protein</fullName>
    </submittedName>
</protein>
<dbReference type="AlphaFoldDB" id="A0A167TUF5"/>
<proteinExistence type="predicted"/>
<keyword evidence="3" id="KW-1185">Reference proteome</keyword>
<dbReference type="PATRIC" id="fig|294699.3.peg.3364"/>
<keyword evidence="2" id="KW-0614">Plasmid</keyword>
<dbReference type="RefSeq" id="WP_066328061.1">
    <property type="nucleotide sequence ID" value="NZ_CP015440.1"/>
</dbReference>
<dbReference type="InterPro" id="IPR000415">
    <property type="entry name" value="Nitroreductase-like"/>
</dbReference>
<dbReference type="GO" id="GO:0016491">
    <property type="term" value="F:oxidoreductase activity"/>
    <property type="evidence" value="ECO:0007669"/>
    <property type="project" value="InterPro"/>
</dbReference>
<sequence length="363" mass="42662">MKYFFNPMLRYFHLQNEEYVLDLLNEEYYSVEILYNELIFEILKITSNQPCNKNEIVAQILSLYEIDKDLLFQFLEQLIKEKLLLSELDYRKEWLDLQELWKTFNWNEAYVYQLFNNAKKKLDYSQSGYEIDIEGMREFKREKNPPSIYKEYDSKQKRVRLKEVATISTTNFSVRDVMISKKAKSSKINFDQLSYLLKMVFGRQGIKTTSLGDEYLLKTSPSGGIKHPTECYLITTNNIKLSELSKNSVYHYSVYSNNLVEINNLSEINLQKVCPLIKENLNHYSLIIILTSIFERSMYRYRESRSFKAVNIDVGHLLSSATLILDSLNISYNLSHSTSFEYVNSLLNIDGLKEASIGYIAIK</sequence>
<dbReference type="Gene3D" id="3.40.109.10">
    <property type="entry name" value="NADH Oxidase"/>
    <property type="match status" value="1"/>
</dbReference>
<dbReference type="OrthoDB" id="9801593at2"/>